<accession>A0ABS6GPB1</accession>
<organism evidence="2 3">
    <name type="scientific">Allobacillus halotolerans</name>
    <dbReference type="NCBI Taxonomy" id="570278"/>
    <lineage>
        <taxon>Bacteria</taxon>
        <taxon>Bacillati</taxon>
        <taxon>Bacillota</taxon>
        <taxon>Bacilli</taxon>
        <taxon>Bacillales</taxon>
        <taxon>Bacillaceae</taxon>
        <taxon>Allobacillus</taxon>
    </lineage>
</organism>
<reference evidence="2 3" key="1">
    <citation type="journal article" date="2011" name="Int. J. Syst. Evol. Microbiol.">
        <title>Allobacillus halotolerans gen. nov., sp. nov. isolated from shrimp paste.</title>
        <authorList>
            <person name="Sheu S.Y."/>
            <person name="Arun A.B."/>
            <person name="Jiang S.R."/>
            <person name="Young C.C."/>
            <person name="Chen W.M."/>
        </authorList>
    </citation>
    <scope>NUCLEOTIDE SEQUENCE [LARGE SCALE GENOMIC DNA]</scope>
    <source>
        <strain evidence="2 3">LMG 24826</strain>
    </source>
</reference>
<evidence type="ECO:0000313" key="2">
    <source>
        <dbReference type="EMBL" id="MBU6080955.1"/>
    </source>
</evidence>
<proteinExistence type="predicted"/>
<dbReference type="Proteomes" id="UP000812672">
    <property type="component" value="Unassembled WGS sequence"/>
</dbReference>
<keyword evidence="1" id="KW-0812">Transmembrane</keyword>
<evidence type="ECO:0000256" key="1">
    <source>
        <dbReference type="SAM" id="Phobius"/>
    </source>
</evidence>
<dbReference type="RefSeq" id="WP_144161794.1">
    <property type="nucleotide sequence ID" value="NZ_CAUPKR010000009.1"/>
</dbReference>
<keyword evidence="1" id="KW-1133">Transmembrane helix</keyword>
<feature type="transmembrane region" description="Helical" evidence="1">
    <location>
        <begin position="16"/>
        <end position="45"/>
    </location>
</feature>
<keyword evidence="3" id="KW-1185">Reference proteome</keyword>
<keyword evidence="1" id="KW-0472">Membrane</keyword>
<gene>
    <name evidence="2" type="ORF">KQ486_07975</name>
</gene>
<name>A0ABS6GPB1_9BACI</name>
<comment type="caution">
    <text evidence="2">The sequence shown here is derived from an EMBL/GenBank/DDBJ whole genome shotgun (WGS) entry which is preliminary data.</text>
</comment>
<sequence>MVISGVMKLIGSGMEFFLVIPGIGGTFILSLLWIPLLFMLVYHIVTLVLSRNSNQKIWGPVVGIVASTIGIIPLLGMLLHWAAFICLLIDGILTLSRGPKDSPETTKVV</sequence>
<protein>
    <submittedName>
        <fullName evidence="2">Uncharacterized protein</fullName>
    </submittedName>
</protein>
<feature type="transmembrane region" description="Helical" evidence="1">
    <location>
        <begin position="57"/>
        <end position="89"/>
    </location>
</feature>
<evidence type="ECO:0000313" key="3">
    <source>
        <dbReference type="Proteomes" id="UP000812672"/>
    </source>
</evidence>
<dbReference type="EMBL" id="JAHLZF010000010">
    <property type="protein sequence ID" value="MBU6080955.1"/>
    <property type="molecule type" value="Genomic_DNA"/>
</dbReference>